<dbReference type="SMART" id="SM00900">
    <property type="entry name" value="FMN_bind"/>
    <property type="match status" value="1"/>
</dbReference>
<feature type="compositionally biased region" description="Polar residues" evidence="1">
    <location>
        <begin position="70"/>
        <end position="79"/>
    </location>
</feature>
<gene>
    <name evidence="3" type="ORF">HGK34_02205</name>
</gene>
<reference evidence="3 4" key="1">
    <citation type="journal article" date="2021" name="Arch. Microbiol.">
        <title>Myceligenerans indicum sp. nov., an actinobacterium isolated from mangrove sediment of Sundarbans, India.</title>
        <authorList>
            <person name="Asha K."/>
            <person name="Bhadury P."/>
        </authorList>
    </citation>
    <scope>NUCLEOTIDE SEQUENCE [LARGE SCALE GENOMIC DNA]</scope>
    <source>
        <strain evidence="3 4">I2</strain>
    </source>
</reference>
<evidence type="ECO:0000313" key="3">
    <source>
        <dbReference type="EMBL" id="MBL0885105.1"/>
    </source>
</evidence>
<proteinExistence type="predicted"/>
<name>A0ABS1LFU5_9MICO</name>
<feature type="domain" description="FMN-binding" evidence="2">
    <location>
        <begin position="80"/>
        <end position="157"/>
    </location>
</feature>
<evidence type="ECO:0000256" key="1">
    <source>
        <dbReference type="SAM" id="MobiDB-lite"/>
    </source>
</evidence>
<feature type="compositionally biased region" description="Polar residues" evidence="1">
    <location>
        <begin position="18"/>
        <end position="30"/>
    </location>
</feature>
<dbReference type="EMBL" id="JABBYC010000001">
    <property type="protein sequence ID" value="MBL0885105.1"/>
    <property type="molecule type" value="Genomic_DNA"/>
</dbReference>
<dbReference type="Proteomes" id="UP000675409">
    <property type="component" value="Unassembled WGS sequence"/>
</dbReference>
<evidence type="ECO:0000259" key="2">
    <source>
        <dbReference type="SMART" id="SM00900"/>
    </source>
</evidence>
<dbReference type="Gene3D" id="3.90.1010.20">
    <property type="match status" value="1"/>
</dbReference>
<protein>
    <submittedName>
        <fullName evidence="3">FMN-binding protein</fullName>
    </submittedName>
</protein>
<comment type="caution">
    <text evidence="3">The sequence shown here is derived from an EMBL/GenBank/DDBJ whole genome shotgun (WGS) entry which is preliminary data.</text>
</comment>
<keyword evidence="4" id="KW-1185">Reference proteome</keyword>
<sequence>MGWQVGDTVLVSQPATMSLAGNDTGTSSLATGSVSGSQTSGESTGSTTGGSSGSTADGSTTDSNGGASDGTYTGSSVNTGFGPVQVAVTISGGEITDVAAVQLTDRDGKSVQISNYAAPILRQEVLDSQSANVSHVSGATYTSAGYLQSLQSALDQAGF</sequence>
<organism evidence="3 4">
    <name type="scientific">Myceligenerans indicum</name>
    <dbReference type="NCBI Taxonomy" id="2593663"/>
    <lineage>
        <taxon>Bacteria</taxon>
        <taxon>Bacillati</taxon>
        <taxon>Actinomycetota</taxon>
        <taxon>Actinomycetes</taxon>
        <taxon>Micrococcales</taxon>
        <taxon>Promicromonosporaceae</taxon>
        <taxon>Myceligenerans</taxon>
    </lineage>
</organism>
<feature type="compositionally biased region" description="Low complexity" evidence="1">
    <location>
        <begin position="31"/>
        <end position="46"/>
    </location>
</feature>
<accession>A0ABS1LFU5</accession>
<evidence type="ECO:0000313" key="4">
    <source>
        <dbReference type="Proteomes" id="UP000675409"/>
    </source>
</evidence>
<feature type="compositionally biased region" description="Low complexity" evidence="1">
    <location>
        <begin position="53"/>
        <end position="66"/>
    </location>
</feature>
<dbReference type="InterPro" id="IPR007329">
    <property type="entry name" value="FMN-bd"/>
</dbReference>
<dbReference type="Pfam" id="PF04205">
    <property type="entry name" value="FMN_bind"/>
    <property type="match status" value="1"/>
</dbReference>
<feature type="region of interest" description="Disordered" evidence="1">
    <location>
        <begin position="18"/>
        <end position="79"/>
    </location>
</feature>